<accession>A0AAN6MTG3</accession>
<evidence type="ECO:0000256" key="4">
    <source>
        <dbReference type="ARBA" id="ARBA00022989"/>
    </source>
</evidence>
<feature type="transmembrane region" description="Helical" evidence="6">
    <location>
        <begin position="203"/>
        <end position="222"/>
    </location>
</feature>
<feature type="transmembrane region" description="Helical" evidence="6">
    <location>
        <begin position="114"/>
        <end position="133"/>
    </location>
</feature>
<dbReference type="Gene3D" id="1.20.1250.20">
    <property type="entry name" value="MFS general substrate transporter like domains"/>
    <property type="match status" value="1"/>
</dbReference>
<feature type="transmembrane region" description="Helical" evidence="6">
    <location>
        <begin position="316"/>
        <end position="335"/>
    </location>
</feature>
<reference evidence="8" key="1">
    <citation type="journal article" date="2023" name="Mol. Phylogenet. Evol.">
        <title>Genome-scale phylogeny and comparative genomics of the fungal order Sordariales.</title>
        <authorList>
            <person name="Hensen N."/>
            <person name="Bonometti L."/>
            <person name="Westerberg I."/>
            <person name="Brannstrom I.O."/>
            <person name="Guillou S."/>
            <person name="Cros-Aarteil S."/>
            <person name="Calhoun S."/>
            <person name="Haridas S."/>
            <person name="Kuo A."/>
            <person name="Mondo S."/>
            <person name="Pangilinan J."/>
            <person name="Riley R."/>
            <person name="LaButti K."/>
            <person name="Andreopoulos B."/>
            <person name="Lipzen A."/>
            <person name="Chen C."/>
            <person name="Yan M."/>
            <person name="Daum C."/>
            <person name="Ng V."/>
            <person name="Clum A."/>
            <person name="Steindorff A."/>
            <person name="Ohm R.A."/>
            <person name="Martin F."/>
            <person name="Silar P."/>
            <person name="Natvig D.O."/>
            <person name="Lalanne C."/>
            <person name="Gautier V."/>
            <person name="Ament-Velasquez S.L."/>
            <person name="Kruys A."/>
            <person name="Hutchinson M.I."/>
            <person name="Powell A.J."/>
            <person name="Barry K."/>
            <person name="Miller A.N."/>
            <person name="Grigoriev I.V."/>
            <person name="Debuchy R."/>
            <person name="Gladieux P."/>
            <person name="Hiltunen Thoren M."/>
            <person name="Johannesson H."/>
        </authorList>
    </citation>
    <scope>NUCLEOTIDE SEQUENCE</scope>
    <source>
        <strain evidence="8">CBS 103.79</strain>
    </source>
</reference>
<reference evidence="8" key="2">
    <citation type="submission" date="2023-05" db="EMBL/GenBank/DDBJ databases">
        <authorList>
            <consortium name="Lawrence Berkeley National Laboratory"/>
            <person name="Steindorff A."/>
            <person name="Hensen N."/>
            <person name="Bonometti L."/>
            <person name="Westerberg I."/>
            <person name="Brannstrom I.O."/>
            <person name="Guillou S."/>
            <person name="Cros-Aarteil S."/>
            <person name="Calhoun S."/>
            <person name="Haridas S."/>
            <person name="Kuo A."/>
            <person name="Mondo S."/>
            <person name="Pangilinan J."/>
            <person name="Riley R."/>
            <person name="Labutti K."/>
            <person name="Andreopoulos B."/>
            <person name="Lipzen A."/>
            <person name="Chen C."/>
            <person name="Yanf M."/>
            <person name="Daum C."/>
            <person name="Ng V."/>
            <person name="Clum A."/>
            <person name="Ohm R."/>
            <person name="Martin F."/>
            <person name="Silar P."/>
            <person name="Natvig D."/>
            <person name="Lalanne C."/>
            <person name="Gautier V."/>
            <person name="Ament-Velasquez S.L."/>
            <person name="Kruys A."/>
            <person name="Hutchinson M.I."/>
            <person name="Powell A.J."/>
            <person name="Barry K."/>
            <person name="Miller A.N."/>
            <person name="Grigoriev I.V."/>
            <person name="Debuchy R."/>
            <person name="Gladieux P."/>
            <person name="Thoren M.H."/>
            <person name="Johannesson H."/>
        </authorList>
    </citation>
    <scope>NUCLEOTIDE SEQUENCE</scope>
    <source>
        <strain evidence="8">CBS 103.79</strain>
    </source>
</reference>
<dbReference type="EMBL" id="MU855335">
    <property type="protein sequence ID" value="KAK3906131.1"/>
    <property type="molecule type" value="Genomic_DNA"/>
</dbReference>
<protein>
    <submittedName>
        <fullName evidence="8">MFS general substrate transporter</fullName>
    </submittedName>
</protein>
<evidence type="ECO:0000256" key="1">
    <source>
        <dbReference type="ARBA" id="ARBA00004141"/>
    </source>
</evidence>
<feature type="transmembrane region" description="Helical" evidence="6">
    <location>
        <begin position="383"/>
        <end position="406"/>
    </location>
</feature>
<organism evidence="8 9">
    <name type="scientific">Staphylotrichum tortipilum</name>
    <dbReference type="NCBI Taxonomy" id="2831512"/>
    <lineage>
        <taxon>Eukaryota</taxon>
        <taxon>Fungi</taxon>
        <taxon>Dikarya</taxon>
        <taxon>Ascomycota</taxon>
        <taxon>Pezizomycotina</taxon>
        <taxon>Sordariomycetes</taxon>
        <taxon>Sordariomycetidae</taxon>
        <taxon>Sordariales</taxon>
        <taxon>Chaetomiaceae</taxon>
        <taxon>Staphylotrichum</taxon>
    </lineage>
</organism>
<proteinExistence type="inferred from homology"/>
<dbReference type="PANTHER" id="PTHR23502:SF68">
    <property type="entry name" value="MULTIDRUG TRANSPORTER, PUTATIVE (AFU_ORTHOLOGUE AFUA_3G01120)-RELATED"/>
    <property type="match status" value="1"/>
</dbReference>
<dbReference type="InterPro" id="IPR020846">
    <property type="entry name" value="MFS_dom"/>
</dbReference>
<dbReference type="Pfam" id="PF07690">
    <property type="entry name" value="MFS_1"/>
    <property type="match status" value="1"/>
</dbReference>
<dbReference type="PROSITE" id="PS50850">
    <property type="entry name" value="MFS"/>
    <property type="match status" value="1"/>
</dbReference>
<dbReference type="Proteomes" id="UP001303889">
    <property type="component" value="Unassembled WGS sequence"/>
</dbReference>
<evidence type="ECO:0000256" key="3">
    <source>
        <dbReference type="ARBA" id="ARBA00022692"/>
    </source>
</evidence>
<keyword evidence="5 6" id="KW-0472">Membrane</keyword>
<dbReference type="SUPFAM" id="SSF103473">
    <property type="entry name" value="MFS general substrate transporter"/>
    <property type="match status" value="1"/>
</dbReference>
<keyword evidence="4 6" id="KW-1133">Transmembrane helix</keyword>
<dbReference type="GO" id="GO:0022857">
    <property type="term" value="F:transmembrane transporter activity"/>
    <property type="evidence" value="ECO:0007669"/>
    <property type="project" value="InterPro"/>
</dbReference>
<dbReference type="CDD" id="cd17323">
    <property type="entry name" value="MFS_Tpo1_MDR_like"/>
    <property type="match status" value="1"/>
</dbReference>
<evidence type="ECO:0000259" key="7">
    <source>
        <dbReference type="PROSITE" id="PS50850"/>
    </source>
</evidence>
<dbReference type="FunFam" id="1.20.1250.20:FF:000011">
    <property type="entry name" value="MFS multidrug transporter, putative"/>
    <property type="match status" value="1"/>
</dbReference>
<dbReference type="InterPro" id="IPR036259">
    <property type="entry name" value="MFS_trans_sf"/>
</dbReference>
<gene>
    <name evidence="8" type="ORF">C8A05DRAFT_41006</name>
</gene>
<dbReference type="GO" id="GO:0016020">
    <property type="term" value="C:membrane"/>
    <property type="evidence" value="ECO:0007669"/>
    <property type="project" value="UniProtKB-SubCell"/>
</dbReference>
<evidence type="ECO:0000256" key="2">
    <source>
        <dbReference type="ARBA" id="ARBA00008335"/>
    </source>
</evidence>
<evidence type="ECO:0000256" key="5">
    <source>
        <dbReference type="ARBA" id="ARBA00023136"/>
    </source>
</evidence>
<evidence type="ECO:0000256" key="6">
    <source>
        <dbReference type="SAM" id="Phobius"/>
    </source>
</evidence>
<dbReference type="PANTHER" id="PTHR23502">
    <property type="entry name" value="MAJOR FACILITATOR SUPERFAMILY"/>
    <property type="match status" value="1"/>
</dbReference>
<dbReference type="AlphaFoldDB" id="A0AAN6MTG3"/>
<keyword evidence="9" id="KW-1185">Reference proteome</keyword>
<comment type="caution">
    <text evidence="8">The sequence shown here is derived from an EMBL/GenBank/DDBJ whole genome shotgun (WGS) entry which is preliminary data.</text>
</comment>
<sequence>MRTTTQNAASSVPDADSDITIRVGWEEPEDGDPENPQNWPSMVKWANILTISVISFLVPLVSSMLAPAVQQVLHDFNTTSPWFATFCVSIFVLGFACGPLVLPPLSELYGRVIIYNSTNVLFLAFTMLCAISRTEVMFLVFRFLSGFAGVATITIGSGTIVDLMPKEERGKALSVWSVGTILGPTVGPIIGGYVTEVAGWRSMFWAISAVIGCAAIVCFIILRETYPPVLLERKASKLRRETGNPNYKSKLASDIPPRVLFKRSIVRPTRLLFCRPIVTVMCTYVATLYATLYLLFATYSFVFNEAYGFSSLGAGLVFLPGGLATLLGVWHMSKFSDRTVKQRKAAGQQSTPEDRLPLIVTLPGALTFPLGLFLYGWSVEGRLHWAVPLLGTAVTGFGSILIFIGIQTYLIDAFEEHAASVVGANAVLRGVTGALLPLSGLQLYEKLGWGWGNSLLAFLALAFVPIPLIFGMYGVRIRQCKYFRTGL</sequence>
<feature type="transmembrane region" description="Helical" evidence="6">
    <location>
        <begin position="45"/>
        <end position="69"/>
    </location>
</feature>
<name>A0AAN6MTG3_9PEZI</name>
<keyword evidence="3 6" id="KW-0812">Transmembrane</keyword>
<feature type="transmembrane region" description="Helical" evidence="6">
    <location>
        <begin position="139"/>
        <end position="161"/>
    </location>
</feature>
<feature type="transmembrane region" description="Helical" evidence="6">
    <location>
        <begin position="81"/>
        <end position="102"/>
    </location>
</feature>
<feature type="transmembrane region" description="Helical" evidence="6">
    <location>
        <begin position="356"/>
        <end position="377"/>
    </location>
</feature>
<feature type="transmembrane region" description="Helical" evidence="6">
    <location>
        <begin position="173"/>
        <end position="191"/>
    </location>
</feature>
<feature type="domain" description="Major facilitator superfamily (MFS) profile" evidence="7">
    <location>
        <begin position="47"/>
        <end position="479"/>
    </location>
</feature>
<feature type="transmembrane region" description="Helical" evidence="6">
    <location>
        <begin position="272"/>
        <end position="296"/>
    </location>
</feature>
<feature type="transmembrane region" description="Helical" evidence="6">
    <location>
        <begin position="418"/>
        <end position="436"/>
    </location>
</feature>
<comment type="subcellular location">
    <subcellularLocation>
        <location evidence="1">Membrane</location>
        <topology evidence="1">Multi-pass membrane protein</topology>
    </subcellularLocation>
</comment>
<dbReference type="InterPro" id="IPR011701">
    <property type="entry name" value="MFS"/>
</dbReference>
<evidence type="ECO:0000313" key="8">
    <source>
        <dbReference type="EMBL" id="KAK3906131.1"/>
    </source>
</evidence>
<comment type="similarity">
    <text evidence="2">Belongs to the major facilitator superfamily.</text>
</comment>
<feature type="transmembrane region" description="Helical" evidence="6">
    <location>
        <begin position="456"/>
        <end position="475"/>
    </location>
</feature>
<evidence type="ECO:0000313" key="9">
    <source>
        <dbReference type="Proteomes" id="UP001303889"/>
    </source>
</evidence>